<proteinExistence type="predicted"/>
<dbReference type="EMBL" id="BPLR01012457">
    <property type="protein sequence ID" value="GIY54019.1"/>
    <property type="molecule type" value="Genomic_DNA"/>
</dbReference>
<protein>
    <submittedName>
        <fullName evidence="1">Uncharacterized protein</fullName>
    </submittedName>
</protein>
<keyword evidence="2" id="KW-1185">Reference proteome</keyword>
<evidence type="ECO:0000313" key="1">
    <source>
        <dbReference type="EMBL" id="GIY54019.1"/>
    </source>
</evidence>
<reference evidence="1 2" key="1">
    <citation type="submission" date="2021-06" db="EMBL/GenBank/DDBJ databases">
        <title>Caerostris extrusa draft genome.</title>
        <authorList>
            <person name="Kono N."/>
            <person name="Arakawa K."/>
        </authorList>
    </citation>
    <scope>NUCLEOTIDE SEQUENCE [LARGE SCALE GENOMIC DNA]</scope>
</reference>
<dbReference type="AlphaFoldDB" id="A0AAV4U879"/>
<name>A0AAV4U879_CAEEX</name>
<organism evidence="1 2">
    <name type="scientific">Caerostris extrusa</name>
    <name type="common">Bark spider</name>
    <name type="synonym">Caerostris bankana</name>
    <dbReference type="NCBI Taxonomy" id="172846"/>
    <lineage>
        <taxon>Eukaryota</taxon>
        <taxon>Metazoa</taxon>
        <taxon>Ecdysozoa</taxon>
        <taxon>Arthropoda</taxon>
        <taxon>Chelicerata</taxon>
        <taxon>Arachnida</taxon>
        <taxon>Araneae</taxon>
        <taxon>Araneomorphae</taxon>
        <taxon>Entelegynae</taxon>
        <taxon>Araneoidea</taxon>
        <taxon>Araneidae</taxon>
        <taxon>Caerostris</taxon>
    </lineage>
</organism>
<dbReference type="Proteomes" id="UP001054945">
    <property type="component" value="Unassembled WGS sequence"/>
</dbReference>
<gene>
    <name evidence="1" type="ORF">CEXT_449751</name>
</gene>
<evidence type="ECO:0000313" key="2">
    <source>
        <dbReference type="Proteomes" id="UP001054945"/>
    </source>
</evidence>
<comment type="caution">
    <text evidence="1">The sequence shown here is derived from an EMBL/GenBank/DDBJ whole genome shotgun (WGS) entry which is preliminary data.</text>
</comment>
<sequence>MMTHTAHLFKPVICGCAPFPWGATENPRTLYYKFLSERRRLVGRKIEVDILVPELLPPSSSFTLGGPRRFSPGAPFSSRMPGRRLNIGKSVWVGWRIRDIGVQWVGGFKRDVSTGTYFSLNGLLEESIRVCFCLHSMLKSFFIDHQSGAYIFVQKDLGLYWRMLLNFL</sequence>
<accession>A0AAV4U879</accession>